<organism evidence="1 2">
    <name type="scientific">Caballeronia arvi</name>
    <dbReference type="NCBI Taxonomy" id="1777135"/>
    <lineage>
        <taxon>Bacteria</taxon>
        <taxon>Pseudomonadati</taxon>
        <taxon>Pseudomonadota</taxon>
        <taxon>Betaproteobacteria</taxon>
        <taxon>Burkholderiales</taxon>
        <taxon>Burkholderiaceae</taxon>
        <taxon>Caballeronia</taxon>
    </lineage>
</organism>
<accession>A0A158J2D2</accession>
<keyword evidence="2" id="KW-1185">Reference proteome</keyword>
<name>A0A158J2D2_9BURK</name>
<gene>
    <name evidence="1" type="ORF">AWB74_03218</name>
</gene>
<proteinExistence type="predicted"/>
<comment type="caution">
    <text evidence="1">The sequence shown here is derived from an EMBL/GenBank/DDBJ whole genome shotgun (WGS) entry which is preliminary data.</text>
</comment>
<dbReference type="EMBL" id="FCOM02000012">
    <property type="protein sequence ID" value="SAL62490.1"/>
    <property type="molecule type" value="Genomic_DNA"/>
</dbReference>
<dbReference type="Proteomes" id="UP000055019">
    <property type="component" value="Unassembled WGS sequence"/>
</dbReference>
<evidence type="ECO:0000313" key="2">
    <source>
        <dbReference type="Proteomes" id="UP000055019"/>
    </source>
</evidence>
<sequence length="66" mass="7140">MQGGASSTETWGFDSLGVVVRGGGLIKIQRARAKAKSANIKRAVAPRDPCAPNWLSDALLKWWHHA</sequence>
<reference evidence="1" key="1">
    <citation type="submission" date="2016-01" db="EMBL/GenBank/DDBJ databases">
        <authorList>
            <person name="Peeters C."/>
        </authorList>
    </citation>
    <scope>NUCLEOTIDE SEQUENCE [LARGE SCALE GENOMIC DNA]</scope>
    <source>
        <strain evidence="1">LMG 29317</strain>
    </source>
</reference>
<evidence type="ECO:0000313" key="1">
    <source>
        <dbReference type="EMBL" id="SAL62490.1"/>
    </source>
</evidence>
<dbReference type="AlphaFoldDB" id="A0A158J2D2"/>
<protein>
    <submittedName>
        <fullName evidence="1">Uncharacterized protein</fullName>
    </submittedName>
</protein>